<evidence type="ECO:0000256" key="2">
    <source>
        <dbReference type="ARBA" id="ARBA00014212"/>
    </source>
</evidence>
<proteinExistence type="predicted"/>
<keyword evidence="6" id="KW-0325">Glycoprotein</keyword>
<dbReference type="AlphaFoldDB" id="A0A875RXN1"/>
<dbReference type="GO" id="GO:0008474">
    <property type="term" value="F:palmitoyl-(protein) hydrolase activity"/>
    <property type="evidence" value="ECO:0007669"/>
    <property type="project" value="UniProtKB-EC"/>
</dbReference>
<dbReference type="PANTHER" id="PTHR11247:SF8">
    <property type="entry name" value="PALMITOYL-PROTEIN THIOESTERASE 1"/>
    <property type="match status" value="1"/>
</dbReference>
<dbReference type="EMBL" id="CP064812">
    <property type="protein sequence ID" value="QPG72765.1"/>
    <property type="molecule type" value="Genomic_DNA"/>
</dbReference>
<evidence type="ECO:0000256" key="6">
    <source>
        <dbReference type="ARBA" id="ARBA00023180"/>
    </source>
</evidence>
<dbReference type="KEGG" id="bnn:FOA43_000066"/>
<accession>A0A875RXN1</accession>
<keyword evidence="4" id="KW-0378">Hydrolase</keyword>
<evidence type="ECO:0000313" key="9">
    <source>
        <dbReference type="Proteomes" id="UP000662931"/>
    </source>
</evidence>
<keyword evidence="5" id="KW-1015">Disulfide bond</keyword>
<evidence type="ECO:0000256" key="4">
    <source>
        <dbReference type="ARBA" id="ARBA00022801"/>
    </source>
</evidence>
<keyword evidence="3" id="KW-0732">Signal</keyword>
<keyword evidence="9" id="KW-1185">Reference proteome</keyword>
<evidence type="ECO:0000256" key="3">
    <source>
        <dbReference type="ARBA" id="ARBA00022729"/>
    </source>
</evidence>
<evidence type="ECO:0000256" key="7">
    <source>
        <dbReference type="ARBA" id="ARBA00031934"/>
    </source>
</evidence>
<dbReference type="OrthoDB" id="10263094at2759"/>
<sequence length="297" mass="33989">MHVLSLVPVNLALQLFKGAKYDQSTNLAETHLPVVVWHGMGDSYNSESMHWVNETLNSYIPGLDVYSIALKEDGRGDQEASIVGDAMTQILQVCEQLHQESALNEGFNAIGFSQGGLFLRSAMELCGLPINNLITYGSPHNGVVDLPECDSWLCKQRNAFLKKHIYDDKIQDSIIQAQYFRDVYNYDEYMEKSAFLKYVNNELVVNRTYSENLQRLNKLVLVKFDRDKTLVPKESAWFYDIDTVTGDSIPFTQTENFEYDLIGIRKLYGEGRIDFKEVDGQHMEINEKDLKEIIGYL</sequence>
<dbReference type="InterPro" id="IPR002472">
    <property type="entry name" value="Palm_thioest"/>
</dbReference>
<dbReference type="PRINTS" id="PR00414">
    <property type="entry name" value="PPTHIESTRASE"/>
</dbReference>
<dbReference type="GeneID" id="62193467"/>
<evidence type="ECO:0000313" key="8">
    <source>
        <dbReference type="EMBL" id="QPG72765.1"/>
    </source>
</evidence>
<dbReference type="SUPFAM" id="SSF53474">
    <property type="entry name" value="alpha/beta-Hydrolases"/>
    <property type="match status" value="1"/>
</dbReference>
<organism evidence="8 9">
    <name type="scientific">Eeniella nana</name>
    <name type="common">Yeast</name>
    <name type="synonym">Brettanomyces nanus</name>
    <dbReference type="NCBI Taxonomy" id="13502"/>
    <lineage>
        <taxon>Eukaryota</taxon>
        <taxon>Fungi</taxon>
        <taxon>Dikarya</taxon>
        <taxon>Ascomycota</taxon>
        <taxon>Saccharomycotina</taxon>
        <taxon>Pichiomycetes</taxon>
        <taxon>Pichiales</taxon>
        <taxon>Pichiaceae</taxon>
        <taxon>Brettanomyces</taxon>
    </lineage>
</organism>
<protein>
    <recommendedName>
        <fullName evidence="2">Palmitoyl-protein thioesterase 1</fullName>
        <ecNumber evidence="1">3.1.2.22</ecNumber>
    </recommendedName>
    <alternativeName>
        <fullName evidence="7">Palmitoyl-protein hydrolase 1</fullName>
    </alternativeName>
</protein>
<dbReference type="PANTHER" id="PTHR11247">
    <property type="entry name" value="PALMITOYL-PROTEIN THIOESTERASE/DOLICHYLDIPHOSPHATASE 1"/>
    <property type="match status" value="1"/>
</dbReference>
<dbReference type="Proteomes" id="UP000662931">
    <property type="component" value="Chromosome 1"/>
</dbReference>
<dbReference type="Pfam" id="PF02089">
    <property type="entry name" value="Palm_thioest"/>
    <property type="match status" value="1"/>
</dbReference>
<gene>
    <name evidence="8" type="ORF">FOA43_000066</name>
</gene>
<dbReference type="EC" id="3.1.2.22" evidence="1"/>
<evidence type="ECO:0000256" key="5">
    <source>
        <dbReference type="ARBA" id="ARBA00023157"/>
    </source>
</evidence>
<reference evidence="8" key="1">
    <citation type="submission" date="2020-10" db="EMBL/GenBank/DDBJ databases">
        <authorList>
            <person name="Roach M.J.R."/>
        </authorList>
    </citation>
    <scope>NUCLEOTIDE SEQUENCE</scope>
    <source>
        <strain evidence="8">CBS 1945</strain>
    </source>
</reference>
<evidence type="ECO:0000256" key="1">
    <source>
        <dbReference type="ARBA" id="ARBA00012423"/>
    </source>
</evidence>
<dbReference type="Gene3D" id="3.40.50.1820">
    <property type="entry name" value="alpha/beta hydrolase"/>
    <property type="match status" value="1"/>
</dbReference>
<name>A0A875RXN1_EENNA</name>
<dbReference type="InterPro" id="IPR029058">
    <property type="entry name" value="AB_hydrolase_fold"/>
</dbReference>
<dbReference type="RefSeq" id="XP_038776330.1">
    <property type="nucleotide sequence ID" value="XM_038920402.1"/>
</dbReference>